<accession>A0A841FJ69</accession>
<gene>
    <name evidence="1" type="ORF">HNR73_002847</name>
</gene>
<keyword evidence="2" id="KW-1185">Reference proteome</keyword>
<dbReference type="EMBL" id="JACHGT010000005">
    <property type="protein sequence ID" value="MBB6034993.1"/>
    <property type="molecule type" value="Genomic_DNA"/>
</dbReference>
<reference evidence="1 2" key="1">
    <citation type="submission" date="2020-08" db="EMBL/GenBank/DDBJ databases">
        <title>Genomic Encyclopedia of Type Strains, Phase IV (KMG-IV): sequencing the most valuable type-strain genomes for metagenomic binning, comparative biology and taxonomic classification.</title>
        <authorList>
            <person name="Goeker M."/>
        </authorList>
    </citation>
    <scope>NUCLEOTIDE SEQUENCE [LARGE SCALE GENOMIC DNA]</scope>
    <source>
        <strain evidence="1 2">YIM 65646</strain>
    </source>
</reference>
<proteinExistence type="predicted"/>
<sequence>MPRPPKPVTAVLVWSLTTAVAAFSAWLGMRPVLAAAILDDGLPVPISEVHGAPSFAPSDSATSRVEPRTLDGWHEIRSGVWEQGFHTEGGSVTIRAARGKVTLISATPRDGFAVLVDDEEKTRLLVRFHRGDEVHTVDAMWWNGGPYAIVEESG</sequence>
<dbReference type="Proteomes" id="UP000548476">
    <property type="component" value="Unassembled WGS sequence"/>
</dbReference>
<evidence type="ECO:0000313" key="1">
    <source>
        <dbReference type="EMBL" id="MBB6034993.1"/>
    </source>
</evidence>
<dbReference type="RefSeq" id="WP_184787839.1">
    <property type="nucleotide sequence ID" value="NZ_BONT01000112.1"/>
</dbReference>
<name>A0A841FJ69_9ACTN</name>
<dbReference type="AlphaFoldDB" id="A0A841FJ69"/>
<organism evidence="1 2">
    <name type="scientific">Phytomonospora endophytica</name>
    <dbReference type="NCBI Taxonomy" id="714109"/>
    <lineage>
        <taxon>Bacteria</taxon>
        <taxon>Bacillati</taxon>
        <taxon>Actinomycetota</taxon>
        <taxon>Actinomycetes</taxon>
        <taxon>Micromonosporales</taxon>
        <taxon>Micromonosporaceae</taxon>
        <taxon>Phytomonospora</taxon>
    </lineage>
</organism>
<evidence type="ECO:0000313" key="2">
    <source>
        <dbReference type="Proteomes" id="UP000548476"/>
    </source>
</evidence>
<comment type="caution">
    <text evidence="1">The sequence shown here is derived from an EMBL/GenBank/DDBJ whole genome shotgun (WGS) entry which is preliminary data.</text>
</comment>
<protein>
    <submittedName>
        <fullName evidence="1">Uncharacterized protein</fullName>
    </submittedName>
</protein>